<feature type="transmembrane region" description="Helical" evidence="1">
    <location>
        <begin position="203"/>
        <end position="224"/>
    </location>
</feature>
<feature type="transmembrane region" description="Helical" evidence="1">
    <location>
        <begin position="171"/>
        <end position="191"/>
    </location>
</feature>
<feature type="transmembrane region" description="Helical" evidence="1">
    <location>
        <begin position="12"/>
        <end position="34"/>
    </location>
</feature>
<evidence type="ECO:0000313" key="3">
    <source>
        <dbReference type="Proteomes" id="UP000467252"/>
    </source>
</evidence>
<keyword evidence="3" id="KW-1185">Reference proteome</keyword>
<sequence length="239" mass="26650">MNAVDIRIQRLLLWTGPVTLVLFAFGFMFVARYLPPPSPQLSPEDLAARLQANLIGFRIGMVITMVGFALLVTWAMGIAARTHAPEAHLPVLTYIQLGSVAIGSLIGQGACWIFQAAAYRLDDTDPYIVRALHDLGWFTFLAPWPSFTVWCFAQAAAIFRDARPEPGLPRWTGYLAVWTGLLFIPACLIFFFKTGPMAWNGAIAFYIPVFIFFIWVVGLTVPALRSLQRQTIDRDLVTV</sequence>
<protein>
    <recommendedName>
        <fullName evidence="4">DUF4386 domain-containing protein</fullName>
    </recommendedName>
</protein>
<keyword evidence="1" id="KW-0812">Transmembrane</keyword>
<feature type="transmembrane region" description="Helical" evidence="1">
    <location>
        <begin position="91"/>
        <end position="115"/>
    </location>
</feature>
<dbReference type="AlphaFoldDB" id="A0A7I7UNV2"/>
<dbReference type="Proteomes" id="UP000467252">
    <property type="component" value="Chromosome"/>
</dbReference>
<reference evidence="2 3" key="1">
    <citation type="journal article" date="2019" name="Emerg. Microbes Infect.">
        <title>Comprehensive subspecies identification of 175 nontuberculous mycobacteria species based on 7547 genomic profiles.</title>
        <authorList>
            <person name="Matsumoto Y."/>
            <person name="Kinjo T."/>
            <person name="Motooka D."/>
            <person name="Nabeya D."/>
            <person name="Jung N."/>
            <person name="Uechi K."/>
            <person name="Horii T."/>
            <person name="Iida T."/>
            <person name="Fujita J."/>
            <person name="Nakamura S."/>
        </authorList>
    </citation>
    <scope>NUCLEOTIDE SEQUENCE [LARGE SCALE GENOMIC DNA]</scope>
    <source>
        <strain evidence="2 3">JCM 6370</strain>
    </source>
</reference>
<feature type="transmembrane region" description="Helical" evidence="1">
    <location>
        <begin position="54"/>
        <end position="79"/>
    </location>
</feature>
<gene>
    <name evidence="2" type="ORF">MPUL_42900</name>
</gene>
<feature type="transmembrane region" description="Helical" evidence="1">
    <location>
        <begin position="135"/>
        <end position="159"/>
    </location>
</feature>
<evidence type="ECO:0008006" key="4">
    <source>
        <dbReference type="Google" id="ProtNLM"/>
    </source>
</evidence>
<dbReference type="EMBL" id="AP022599">
    <property type="protein sequence ID" value="BBY83132.1"/>
    <property type="molecule type" value="Genomic_DNA"/>
</dbReference>
<name>A0A7I7UNV2_MYCPV</name>
<keyword evidence="1" id="KW-0472">Membrane</keyword>
<proteinExistence type="predicted"/>
<organism evidence="2 3">
    <name type="scientific">Mycolicibacterium pulveris</name>
    <name type="common">Mycobacterium pulveris</name>
    <dbReference type="NCBI Taxonomy" id="36813"/>
    <lineage>
        <taxon>Bacteria</taxon>
        <taxon>Bacillati</taxon>
        <taxon>Actinomycetota</taxon>
        <taxon>Actinomycetes</taxon>
        <taxon>Mycobacteriales</taxon>
        <taxon>Mycobacteriaceae</taxon>
        <taxon>Mycolicibacterium</taxon>
    </lineage>
</organism>
<keyword evidence="1" id="KW-1133">Transmembrane helix</keyword>
<evidence type="ECO:0000313" key="2">
    <source>
        <dbReference type="EMBL" id="BBY83132.1"/>
    </source>
</evidence>
<accession>A0A7I7UNV2</accession>
<evidence type="ECO:0000256" key="1">
    <source>
        <dbReference type="SAM" id="Phobius"/>
    </source>
</evidence>